<keyword evidence="5 8" id="KW-0472">Membrane</keyword>
<keyword evidence="3 8" id="KW-0812">Transmembrane</keyword>
<feature type="signal peptide" evidence="9">
    <location>
        <begin position="1"/>
        <end position="18"/>
    </location>
</feature>
<keyword evidence="7" id="KW-0325">Glycoprotein</keyword>
<keyword evidence="2" id="KW-1003">Cell membrane</keyword>
<dbReference type="PhylomeDB" id="B4P7D1"/>
<evidence type="ECO:0000256" key="1">
    <source>
        <dbReference type="ARBA" id="ARBA00004651"/>
    </source>
</evidence>
<dbReference type="KEGG" id="dya:Dyak_GE11707"/>
<gene>
    <name evidence="10" type="primary">Dyak\GE11707</name>
    <name evidence="10" type="synonym">dyak_GLEANR_12017</name>
    <name evidence="10" type="synonym">GE11707</name>
    <name evidence="10" type="ORF">Dyak_GE11707</name>
</gene>
<name>B4P7D1_DROYA</name>
<reference evidence="10 11" key="1">
    <citation type="journal article" date="2007" name="Nature">
        <title>Evolution of genes and genomes on the Drosophila phylogeny.</title>
        <authorList>
            <consortium name="Drosophila 12 Genomes Consortium"/>
            <person name="Clark A.G."/>
            <person name="Eisen M.B."/>
            <person name="Smith D.R."/>
            <person name="Bergman C.M."/>
            <person name="Oliver B."/>
            <person name="Markow T.A."/>
            <person name="Kaufman T.C."/>
            <person name="Kellis M."/>
            <person name="Gelbart W."/>
            <person name="Iyer V.N."/>
            <person name="Pollard D.A."/>
            <person name="Sackton T.B."/>
            <person name="Larracuente A.M."/>
            <person name="Singh N.D."/>
            <person name="Abad J.P."/>
            <person name="Abt D.N."/>
            <person name="Adryan B."/>
            <person name="Aguade M."/>
            <person name="Akashi H."/>
            <person name="Anderson W.W."/>
            <person name="Aquadro C.F."/>
            <person name="Ardell D.H."/>
            <person name="Arguello R."/>
            <person name="Artieri C.G."/>
            <person name="Barbash D.A."/>
            <person name="Barker D."/>
            <person name="Barsanti P."/>
            <person name="Batterham P."/>
            <person name="Batzoglou S."/>
            <person name="Begun D."/>
            <person name="Bhutkar A."/>
            <person name="Blanco E."/>
            <person name="Bosak S.A."/>
            <person name="Bradley R.K."/>
            <person name="Brand A.D."/>
            <person name="Brent M.R."/>
            <person name="Brooks A.N."/>
            <person name="Brown R.H."/>
            <person name="Butlin R.K."/>
            <person name="Caggese C."/>
            <person name="Calvi B.R."/>
            <person name="Bernardo de Carvalho A."/>
            <person name="Caspi A."/>
            <person name="Castrezana S."/>
            <person name="Celniker S.E."/>
            <person name="Chang J.L."/>
            <person name="Chapple C."/>
            <person name="Chatterji S."/>
            <person name="Chinwalla A."/>
            <person name="Civetta A."/>
            <person name="Clifton S.W."/>
            <person name="Comeron J.M."/>
            <person name="Costello J.C."/>
            <person name="Coyne J.A."/>
            <person name="Daub J."/>
            <person name="David R.G."/>
            <person name="Delcher A.L."/>
            <person name="Delehaunty K."/>
            <person name="Do C.B."/>
            <person name="Ebling H."/>
            <person name="Edwards K."/>
            <person name="Eickbush T."/>
            <person name="Evans J.D."/>
            <person name="Filipski A."/>
            <person name="Findeiss S."/>
            <person name="Freyhult E."/>
            <person name="Fulton L."/>
            <person name="Fulton R."/>
            <person name="Garcia A.C."/>
            <person name="Gardiner A."/>
            <person name="Garfield D.A."/>
            <person name="Garvin B.E."/>
            <person name="Gibson G."/>
            <person name="Gilbert D."/>
            <person name="Gnerre S."/>
            <person name="Godfrey J."/>
            <person name="Good R."/>
            <person name="Gotea V."/>
            <person name="Gravely B."/>
            <person name="Greenberg A.J."/>
            <person name="Griffiths-Jones S."/>
            <person name="Gross S."/>
            <person name="Guigo R."/>
            <person name="Gustafson E.A."/>
            <person name="Haerty W."/>
            <person name="Hahn M.W."/>
            <person name="Halligan D.L."/>
            <person name="Halpern A.L."/>
            <person name="Halter G.M."/>
            <person name="Han M.V."/>
            <person name="Heger A."/>
            <person name="Hillier L."/>
            <person name="Hinrichs A.S."/>
            <person name="Holmes I."/>
            <person name="Hoskins R.A."/>
            <person name="Hubisz M.J."/>
            <person name="Hultmark D."/>
            <person name="Huntley M.A."/>
            <person name="Jaffe D.B."/>
            <person name="Jagadeeshan S."/>
            <person name="Jeck W.R."/>
            <person name="Johnson J."/>
            <person name="Jones C.D."/>
            <person name="Jordan W.C."/>
            <person name="Karpen G.H."/>
            <person name="Kataoka E."/>
            <person name="Keightley P.D."/>
            <person name="Kheradpour P."/>
            <person name="Kirkness E.F."/>
            <person name="Koerich L.B."/>
            <person name="Kristiansen K."/>
            <person name="Kudrna D."/>
            <person name="Kulathinal R.J."/>
            <person name="Kumar S."/>
            <person name="Kwok R."/>
            <person name="Lander E."/>
            <person name="Langley C.H."/>
            <person name="Lapoint R."/>
            <person name="Lazzaro B.P."/>
            <person name="Lee S.J."/>
            <person name="Levesque L."/>
            <person name="Li R."/>
            <person name="Lin C.F."/>
            <person name="Lin M.F."/>
            <person name="Lindblad-Toh K."/>
            <person name="Llopart A."/>
            <person name="Long M."/>
            <person name="Low L."/>
            <person name="Lozovsky E."/>
            <person name="Lu J."/>
            <person name="Luo M."/>
            <person name="Machado C.A."/>
            <person name="Makalowski W."/>
            <person name="Marzo M."/>
            <person name="Matsuda M."/>
            <person name="Matzkin L."/>
            <person name="McAllister B."/>
            <person name="McBride C.S."/>
            <person name="McKernan B."/>
            <person name="McKernan K."/>
            <person name="Mendez-Lago M."/>
            <person name="Minx P."/>
            <person name="Mollenhauer M.U."/>
            <person name="Montooth K."/>
            <person name="Mount S.M."/>
            <person name="Mu X."/>
            <person name="Myers E."/>
            <person name="Negre B."/>
            <person name="Newfeld S."/>
            <person name="Nielsen R."/>
            <person name="Noor M.A."/>
            <person name="O'Grady P."/>
            <person name="Pachter L."/>
            <person name="Papaceit M."/>
            <person name="Parisi M.J."/>
            <person name="Parisi M."/>
            <person name="Parts L."/>
            <person name="Pedersen J.S."/>
            <person name="Pesole G."/>
            <person name="Phillippy A.M."/>
            <person name="Ponting C.P."/>
            <person name="Pop M."/>
            <person name="Porcelli D."/>
            <person name="Powell J.R."/>
            <person name="Prohaska S."/>
            <person name="Pruitt K."/>
            <person name="Puig M."/>
            <person name="Quesneville H."/>
            <person name="Ram K.R."/>
            <person name="Rand D."/>
            <person name="Rasmussen M.D."/>
            <person name="Reed L.K."/>
            <person name="Reenan R."/>
            <person name="Reily A."/>
            <person name="Remington K.A."/>
            <person name="Rieger T.T."/>
            <person name="Ritchie M.G."/>
            <person name="Robin C."/>
            <person name="Rogers Y.H."/>
            <person name="Rohde C."/>
            <person name="Rozas J."/>
            <person name="Rubenfield M.J."/>
            <person name="Ruiz A."/>
            <person name="Russo S."/>
            <person name="Salzberg S.L."/>
            <person name="Sanchez-Gracia A."/>
            <person name="Saranga D.J."/>
            <person name="Sato H."/>
            <person name="Schaeffer S.W."/>
            <person name="Schatz M.C."/>
            <person name="Schlenke T."/>
            <person name="Schwartz R."/>
            <person name="Segarra C."/>
            <person name="Singh R.S."/>
            <person name="Sirot L."/>
            <person name="Sirota M."/>
            <person name="Sisneros N.B."/>
            <person name="Smith C.D."/>
            <person name="Smith T.F."/>
            <person name="Spieth J."/>
            <person name="Stage D.E."/>
            <person name="Stark A."/>
            <person name="Stephan W."/>
            <person name="Strausberg R.L."/>
            <person name="Strempel S."/>
            <person name="Sturgill D."/>
            <person name="Sutton G."/>
            <person name="Sutton G.G."/>
            <person name="Tao W."/>
            <person name="Teichmann S."/>
            <person name="Tobari Y.N."/>
            <person name="Tomimura Y."/>
            <person name="Tsolas J.M."/>
            <person name="Valente V.L."/>
            <person name="Venter E."/>
            <person name="Venter J.C."/>
            <person name="Vicario S."/>
            <person name="Vieira F.G."/>
            <person name="Vilella A.J."/>
            <person name="Villasante A."/>
            <person name="Walenz B."/>
            <person name="Wang J."/>
            <person name="Wasserman M."/>
            <person name="Watts T."/>
            <person name="Wilson D."/>
            <person name="Wilson R.K."/>
            <person name="Wing R.A."/>
            <person name="Wolfner M.F."/>
            <person name="Wong A."/>
            <person name="Wong G.K."/>
            <person name="Wu C.I."/>
            <person name="Wu G."/>
            <person name="Yamamoto D."/>
            <person name="Yang H.P."/>
            <person name="Yang S.P."/>
            <person name="Yorke J.A."/>
            <person name="Yoshida K."/>
            <person name="Zdobnov E."/>
            <person name="Zhang P."/>
            <person name="Zhang Y."/>
            <person name="Zimin A.V."/>
            <person name="Baldwin J."/>
            <person name="Abdouelleil A."/>
            <person name="Abdulkadir J."/>
            <person name="Abebe A."/>
            <person name="Abera B."/>
            <person name="Abreu J."/>
            <person name="Acer S.C."/>
            <person name="Aftuck L."/>
            <person name="Alexander A."/>
            <person name="An P."/>
            <person name="Anderson E."/>
            <person name="Anderson S."/>
            <person name="Arachi H."/>
            <person name="Azer M."/>
            <person name="Bachantsang P."/>
            <person name="Barry A."/>
            <person name="Bayul T."/>
            <person name="Berlin A."/>
            <person name="Bessette D."/>
            <person name="Bloom T."/>
            <person name="Blye J."/>
            <person name="Boguslavskiy L."/>
            <person name="Bonnet C."/>
            <person name="Boukhgalter B."/>
            <person name="Bourzgui I."/>
            <person name="Brown A."/>
            <person name="Cahill P."/>
            <person name="Channer S."/>
            <person name="Cheshatsang Y."/>
            <person name="Chuda L."/>
            <person name="Citroen M."/>
            <person name="Collymore A."/>
            <person name="Cooke P."/>
            <person name="Costello M."/>
            <person name="D'Aco K."/>
            <person name="Daza R."/>
            <person name="De Haan G."/>
            <person name="DeGray S."/>
            <person name="DeMaso C."/>
            <person name="Dhargay N."/>
            <person name="Dooley K."/>
            <person name="Dooley E."/>
            <person name="Doricent M."/>
            <person name="Dorje P."/>
            <person name="Dorjee K."/>
            <person name="Dupes A."/>
            <person name="Elong R."/>
            <person name="Falk J."/>
            <person name="Farina A."/>
            <person name="Faro S."/>
            <person name="Ferguson D."/>
            <person name="Fisher S."/>
            <person name="Foley C.D."/>
            <person name="Franke A."/>
            <person name="Friedrich D."/>
            <person name="Gadbois L."/>
            <person name="Gearin G."/>
            <person name="Gearin C.R."/>
            <person name="Giannoukos G."/>
            <person name="Goode T."/>
            <person name="Graham J."/>
            <person name="Grandbois E."/>
            <person name="Grewal S."/>
            <person name="Gyaltsen K."/>
            <person name="Hafez N."/>
            <person name="Hagos B."/>
            <person name="Hall J."/>
            <person name="Henson C."/>
            <person name="Hollinger A."/>
            <person name="Honan T."/>
            <person name="Huard M.D."/>
            <person name="Hughes L."/>
            <person name="Hurhula B."/>
            <person name="Husby M.E."/>
            <person name="Kamat A."/>
            <person name="Kanga B."/>
            <person name="Kashin S."/>
            <person name="Khazanovich D."/>
            <person name="Kisner P."/>
            <person name="Lance K."/>
            <person name="Lara M."/>
            <person name="Lee W."/>
            <person name="Lennon N."/>
            <person name="Letendre F."/>
            <person name="LeVine R."/>
            <person name="Lipovsky A."/>
            <person name="Liu X."/>
            <person name="Liu J."/>
            <person name="Liu S."/>
            <person name="Lokyitsang T."/>
            <person name="Lokyitsang Y."/>
            <person name="Lubonja R."/>
            <person name="Lui A."/>
            <person name="MacDonald P."/>
            <person name="Magnisalis V."/>
            <person name="Maru K."/>
            <person name="Matthews C."/>
            <person name="McCusker W."/>
            <person name="McDonough S."/>
            <person name="Mehta T."/>
            <person name="Meldrim J."/>
            <person name="Meneus L."/>
            <person name="Mihai O."/>
            <person name="Mihalev A."/>
            <person name="Mihova T."/>
            <person name="Mittelman R."/>
            <person name="Mlenga V."/>
            <person name="Montmayeur A."/>
            <person name="Mulrain L."/>
            <person name="Navidi A."/>
            <person name="Naylor J."/>
            <person name="Negash T."/>
            <person name="Nguyen T."/>
            <person name="Nguyen N."/>
            <person name="Nicol R."/>
            <person name="Norbu C."/>
            <person name="Norbu N."/>
            <person name="Novod N."/>
            <person name="O'Neill B."/>
            <person name="Osman S."/>
            <person name="Markiewicz E."/>
            <person name="Oyono O.L."/>
            <person name="Patti C."/>
            <person name="Phunkhang P."/>
            <person name="Pierre F."/>
            <person name="Priest M."/>
            <person name="Raghuraman S."/>
            <person name="Rege F."/>
            <person name="Reyes R."/>
            <person name="Rise C."/>
            <person name="Rogov P."/>
            <person name="Ross K."/>
            <person name="Ryan E."/>
            <person name="Settipalli S."/>
            <person name="Shea T."/>
            <person name="Sherpa N."/>
            <person name="Shi L."/>
            <person name="Shih D."/>
            <person name="Sparrow T."/>
            <person name="Spaulding J."/>
            <person name="Stalker J."/>
            <person name="Stange-Thomann N."/>
            <person name="Stavropoulos S."/>
            <person name="Stone C."/>
            <person name="Strader C."/>
            <person name="Tesfaye S."/>
            <person name="Thomson T."/>
            <person name="Thoulutsang Y."/>
            <person name="Thoulutsang D."/>
            <person name="Topham K."/>
            <person name="Topping I."/>
            <person name="Tsamla T."/>
            <person name="Vassiliev H."/>
            <person name="Vo A."/>
            <person name="Wangchuk T."/>
            <person name="Wangdi T."/>
            <person name="Weiand M."/>
            <person name="Wilkinson J."/>
            <person name="Wilson A."/>
            <person name="Yadav S."/>
            <person name="Young G."/>
            <person name="Yu Q."/>
            <person name="Zembek L."/>
            <person name="Zhong D."/>
            <person name="Zimmer A."/>
            <person name="Zwirko Z."/>
            <person name="Jaffe D.B."/>
            <person name="Alvarez P."/>
            <person name="Brockman W."/>
            <person name="Butler J."/>
            <person name="Chin C."/>
            <person name="Gnerre S."/>
            <person name="Grabherr M."/>
            <person name="Kleber M."/>
            <person name="Mauceli E."/>
            <person name="MacCallum I."/>
        </authorList>
    </citation>
    <scope>NUCLEOTIDE SEQUENCE [LARGE SCALE GENOMIC DNA]</scope>
    <source>
        <strain evidence="11">Tai18E2 / Tucson 14021-0261.01</strain>
    </source>
</reference>
<keyword evidence="9" id="KW-0732">Signal</keyword>
<keyword evidence="11" id="KW-1185">Reference proteome</keyword>
<evidence type="ECO:0000256" key="2">
    <source>
        <dbReference type="ARBA" id="ARBA00022475"/>
    </source>
</evidence>
<dbReference type="PANTHER" id="PTHR42643">
    <property type="entry name" value="IONOTROPIC RECEPTOR 20A-RELATED"/>
    <property type="match status" value="1"/>
</dbReference>
<keyword evidence="6" id="KW-0675">Receptor</keyword>
<evidence type="ECO:0000256" key="9">
    <source>
        <dbReference type="SAM" id="SignalP"/>
    </source>
</evidence>
<dbReference type="Proteomes" id="UP000002282">
    <property type="component" value="Chromosome 2R"/>
</dbReference>
<keyword evidence="4 8" id="KW-1133">Transmembrane helix</keyword>
<evidence type="ECO:0000256" key="7">
    <source>
        <dbReference type="ARBA" id="ARBA00023180"/>
    </source>
</evidence>
<dbReference type="GO" id="GO:0005886">
    <property type="term" value="C:plasma membrane"/>
    <property type="evidence" value="ECO:0007669"/>
    <property type="project" value="UniProtKB-SubCell"/>
</dbReference>
<evidence type="ECO:0000256" key="5">
    <source>
        <dbReference type="ARBA" id="ARBA00023136"/>
    </source>
</evidence>
<evidence type="ECO:0000313" key="10">
    <source>
        <dbReference type="EMBL" id="EDW92076.1"/>
    </source>
</evidence>
<dbReference type="AlphaFoldDB" id="B4P7D1"/>
<evidence type="ECO:0000256" key="6">
    <source>
        <dbReference type="ARBA" id="ARBA00023170"/>
    </source>
</evidence>
<evidence type="ECO:0000313" key="11">
    <source>
        <dbReference type="Proteomes" id="UP000002282"/>
    </source>
</evidence>
<evidence type="ECO:0000256" key="4">
    <source>
        <dbReference type="ARBA" id="ARBA00022989"/>
    </source>
</evidence>
<dbReference type="EMBL" id="CM000158">
    <property type="protein sequence ID" value="EDW92076.1"/>
    <property type="molecule type" value="Genomic_DNA"/>
</dbReference>
<protein>
    <recommendedName>
        <fullName evidence="12">Ionotropic glutamate receptor C-terminal domain-containing protein</fullName>
    </recommendedName>
</protein>
<dbReference type="InterPro" id="IPR052192">
    <property type="entry name" value="Insect_Ionotropic_Sensory_Rcpt"/>
</dbReference>
<dbReference type="HOGENOM" id="CLU_021814_2_1_1"/>
<sequence length="599" mass="69302">MTPGWLVIVLGCVGQLSAQILNITHSRDLKLLEGRLLRVLSRLNQEEEFNTLLVYGKECVFHSLLRNLEIPAVTVQSGSTDYDWNFSTATLVLSCGYDAENEQNSYTLLKLQMARRLIYLDGNSEPEAVCMKYSLKEQHNIAMVKWDFDQSDTFYSCRFFQAPNYVEGHFFKDQPIYIENFKNMRGATIRTAPDSVVPRTMVYRDKRSGETKMFGHLAHMMNTYAQRLNAKLQFINITEFGVKKASVMDIMKWAKEDVVDIGTALASSLQFRNLDTIWYPYLLTGYCLMVPVPAKMPYNLVYSMIVDPLVLSIIFVMLCLFSVLIIYTQHLSWKNLTLANVLLNDKSLRGLLGQSFPFPPNPSKHLKLIIFVLCFASVMITTMYEAYLQSYFTQPPSEPNIQSFRDIGNSSLKMAISRMEVDVLTSLNNSDFREIAEDHLLIFDDISEQLTLRDSFNTSFIFPVSVDRWHGYEEQQKLFAEPAFYLASDLCFNQFMLFSPPLRRYLPHRHLFEDHMMQQHEFGLVKFWKSQSVIEMVKLGLASMEDLSKQRNVEESLLLDDISWILKLYLGAMLISSGCFLLEILRCGERCKRLWQCRL</sequence>
<feature type="transmembrane region" description="Helical" evidence="8">
    <location>
        <begin position="368"/>
        <end position="387"/>
    </location>
</feature>
<feature type="chain" id="PRO_5002818388" description="Ionotropic glutamate receptor C-terminal domain-containing protein" evidence="9">
    <location>
        <begin position="19"/>
        <end position="599"/>
    </location>
</feature>
<organism evidence="10 11">
    <name type="scientific">Drosophila yakuba</name>
    <name type="common">Fruit fly</name>
    <dbReference type="NCBI Taxonomy" id="7245"/>
    <lineage>
        <taxon>Eukaryota</taxon>
        <taxon>Metazoa</taxon>
        <taxon>Ecdysozoa</taxon>
        <taxon>Arthropoda</taxon>
        <taxon>Hexapoda</taxon>
        <taxon>Insecta</taxon>
        <taxon>Pterygota</taxon>
        <taxon>Neoptera</taxon>
        <taxon>Endopterygota</taxon>
        <taxon>Diptera</taxon>
        <taxon>Brachycera</taxon>
        <taxon>Muscomorpha</taxon>
        <taxon>Ephydroidea</taxon>
        <taxon>Drosophilidae</taxon>
        <taxon>Drosophila</taxon>
        <taxon>Sophophora</taxon>
    </lineage>
</organism>
<reference evidence="10 11" key="2">
    <citation type="journal article" date="2007" name="PLoS Biol.">
        <title>Principles of genome evolution in the Drosophila melanogaster species group.</title>
        <authorList>
            <person name="Ranz J.M."/>
            <person name="Maurin D."/>
            <person name="Chan Y.S."/>
            <person name="von Grotthuss M."/>
            <person name="Hillier L.W."/>
            <person name="Roote J."/>
            <person name="Ashburner M."/>
            <person name="Bergman C.M."/>
        </authorList>
    </citation>
    <scope>NUCLEOTIDE SEQUENCE [LARGE SCALE GENOMIC DNA]</scope>
    <source>
        <strain evidence="11">Tai18E2 / Tucson 14021-0261.01</strain>
    </source>
</reference>
<proteinExistence type="predicted"/>
<feature type="transmembrane region" description="Helical" evidence="8">
    <location>
        <begin position="306"/>
        <end position="327"/>
    </location>
</feature>
<evidence type="ECO:0000256" key="8">
    <source>
        <dbReference type="SAM" id="Phobius"/>
    </source>
</evidence>
<accession>B4P7D1</accession>
<dbReference type="OMA" id="FPFPRDP"/>
<dbReference type="PANTHER" id="PTHR42643:SF41">
    <property type="entry name" value="IONOTROPIC RECEPTOR 20A-RELATED"/>
    <property type="match status" value="1"/>
</dbReference>
<comment type="subcellular location">
    <subcellularLocation>
        <location evidence="1">Cell membrane</location>
        <topology evidence="1">Multi-pass membrane protein</topology>
    </subcellularLocation>
</comment>
<dbReference type="eggNOG" id="ENOG502T9I5">
    <property type="taxonomic scope" value="Eukaryota"/>
</dbReference>
<evidence type="ECO:0008006" key="12">
    <source>
        <dbReference type="Google" id="ProtNLM"/>
    </source>
</evidence>
<dbReference type="OrthoDB" id="7852744at2759"/>
<evidence type="ECO:0000256" key="3">
    <source>
        <dbReference type="ARBA" id="ARBA00022692"/>
    </source>
</evidence>